<organism evidence="1">
    <name type="scientific">Candidatus Iainarchaeum sp</name>
    <dbReference type="NCBI Taxonomy" id="3101447"/>
    <lineage>
        <taxon>Archaea</taxon>
        <taxon>Candidatus Iainarchaeota</taxon>
        <taxon>Candidatus Iainarchaeia</taxon>
        <taxon>Candidatus Iainarchaeales</taxon>
        <taxon>Candidatus Iainarchaeaceae</taxon>
        <taxon>Candidatus Iainarchaeum</taxon>
    </lineage>
</organism>
<reference evidence="1" key="1">
    <citation type="submission" date="2020-11" db="EMBL/GenBank/DDBJ databases">
        <title>Connecting structure to function with the recovery of over 1000 high-quality activated sludge metagenome-assembled genomes encoding full-length rRNA genes using long-read sequencing.</title>
        <authorList>
            <person name="Singleton C.M."/>
            <person name="Petriglieri F."/>
            <person name="Kristensen J.M."/>
            <person name="Kirkegaard R.H."/>
            <person name="Michaelsen T.Y."/>
            <person name="Andersen M.H."/>
            <person name="Karst S.M."/>
            <person name="Dueholm M.S."/>
            <person name="Nielsen P.H."/>
            <person name="Albertsen M."/>
        </authorList>
    </citation>
    <scope>NUCLEOTIDE SEQUENCE</scope>
    <source>
        <strain evidence="1">Fred_18-Q3-R57-64_BAT3C.431</strain>
    </source>
</reference>
<proteinExistence type="predicted"/>
<protein>
    <recommendedName>
        <fullName evidence="2">Class I SAM-dependent methyltransferase</fullName>
    </recommendedName>
</protein>
<dbReference type="InterPro" id="IPR029063">
    <property type="entry name" value="SAM-dependent_MTases_sf"/>
</dbReference>
<evidence type="ECO:0000313" key="1">
    <source>
        <dbReference type="EMBL" id="QQR92152.1"/>
    </source>
</evidence>
<dbReference type="Gene3D" id="3.40.50.150">
    <property type="entry name" value="Vaccinia Virus protein VP39"/>
    <property type="match status" value="1"/>
</dbReference>
<accession>A0A7T9I1Y8</accession>
<dbReference type="AlphaFoldDB" id="A0A7T9I1Y8"/>
<dbReference type="Proteomes" id="UP000596004">
    <property type="component" value="Chromosome"/>
</dbReference>
<dbReference type="EMBL" id="CP064981">
    <property type="protein sequence ID" value="QQR92152.1"/>
    <property type="molecule type" value="Genomic_DNA"/>
</dbReference>
<dbReference type="SUPFAM" id="SSF53335">
    <property type="entry name" value="S-adenosyl-L-methionine-dependent methyltransferases"/>
    <property type="match status" value="1"/>
</dbReference>
<gene>
    <name evidence="1" type="ORF">IPJ89_03250</name>
</gene>
<evidence type="ECO:0008006" key="2">
    <source>
        <dbReference type="Google" id="ProtNLM"/>
    </source>
</evidence>
<sequence length="233" mass="26920">MPVVKRKRMFRGAARGRVFQTVDLGAGKGEYIERQSRRFPNRKYAAVDFLLGPEKFFDAVGQRLHKNGVGVGDDVTTFLRQMIERKEKTRHLNMDMPYPFDTSAYASESQRAFKSALEMIPRVLLPNGKFYITSESSWTIRLMQKLAEKQGFAARQLRTIPPLSSSDLLTTAQQRALRMKQPDYYHPGMVWAFANQPIYRLEITYNLKKALPSKDARRKLAQPRASFEKKKPK</sequence>
<name>A0A7T9I1Y8_9ARCH</name>